<evidence type="ECO:0000256" key="5">
    <source>
        <dbReference type="ARBA" id="ARBA00023065"/>
    </source>
</evidence>
<protein>
    <submittedName>
        <fullName evidence="10">Potassium channel protein</fullName>
    </submittedName>
</protein>
<sequence>MKLKTRLQLLSAIEHKTEIPMLLLSVVYVIVALLPDIAPLQPEELDFLEHLLWIIWALFATELLIKVLLSPNPIRYMIKNWPDVLIVAMPFLRPLRFLRILLILPRAWRQTKAVLRQKTLSFIGLTSLSTVLLSAAFVYLVEKGTDSPINDFSDAIWWAMTTITTVGYGDMYPITPFGRGVAVFLMLTGITLFGLLTASVASFFIEEDGQSAEHNSAHHTKQLNKVLKQLSVQQPVRKRFHLARYRAQLASRHKK</sequence>
<dbReference type="KEGG" id="vau:VANGNB10_cI1447c"/>
<comment type="caution">
    <text evidence="10">The sequence shown here is derived from an EMBL/GenBank/DDBJ whole genome shotgun (WGS) entry which is preliminary data.</text>
</comment>
<feature type="transmembrane region" description="Helical" evidence="8">
    <location>
        <begin position="21"/>
        <end position="38"/>
    </location>
</feature>
<dbReference type="EMBL" id="RDOM01000044">
    <property type="protein sequence ID" value="MBF4273235.1"/>
    <property type="molecule type" value="Genomic_DNA"/>
</dbReference>
<dbReference type="SUPFAM" id="SSF81324">
    <property type="entry name" value="Voltage-gated potassium channels"/>
    <property type="match status" value="1"/>
</dbReference>
<comment type="subcellular location">
    <subcellularLocation>
        <location evidence="1">Membrane</location>
        <topology evidence="1">Multi-pass membrane protein</topology>
    </subcellularLocation>
</comment>
<evidence type="ECO:0000256" key="8">
    <source>
        <dbReference type="SAM" id="Phobius"/>
    </source>
</evidence>
<accession>A0A1E5FHZ3</accession>
<evidence type="ECO:0000259" key="9">
    <source>
        <dbReference type="Pfam" id="PF07885"/>
    </source>
</evidence>
<proteinExistence type="predicted"/>
<evidence type="ECO:0000313" key="11">
    <source>
        <dbReference type="Proteomes" id="UP000722957"/>
    </source>
</evidence>
<keyword evidence="2" id="KW-0813">Transport</keyword>
<evidence type="ECO:0000256" key="3">
    <source>
        <dbReference type="ARBA" id="ARBA00022692"/>
    </source>
</evidence>
<evidence type="ECO:0000256" key="2">
    <source>
        <dbReference type="ARBA" id="ARBA00022448"/>
    </source>
</evidence>
<evidence type="ECO:0000313" key="10">
    <source>
        <dbReference type="EMBL" id="MBF4273235.1"/>
    </source>
</evidence>
<organism evidence="10 11">
    <name type="scientific">Vibrio anguillarum</name>
    <name type="common">Listonella anguillarum</name>
    <dbReference type="NCBI Taxonomy" id="55601"/>
    <lineage>
        <taxon>Bacteria</taxon>
        <taxon>Pseudomonadati</taxon>
        <taxon>Pseudomonadota</taxon>
        <taxon>Gammaproteobacteria</taxon>
        <taxon>Vibrionales</taxon>
        <taxon>Vibrionaceae</taxon>
        <taxon>Vibrio</taxon>
    </lineage>
</organism>
<keyword evidence="6 8" id="KW-0472">Membrane</keyword>
<dbReference type="GO" id="GO:0005249">
    <property type="term" value="F:voltage-gated potassium channel activity"/>
    <property type="evidence" value="ECO:0007669"/>
    <property type="project" value="InterPro"/>
</dbReference>
<evidence type="ECO:0000256" key="1">
    <source>
        <dbReference type="ARBA" id="ARBA00004141"/>
    </source>
</evidence>
<evidence type="ECO:0000256" key="6">
    <source>
        <dbReference type="ARBA" id="ARBA00023136"/>
    </source>
</evidence>
<name>A0A1Y0NXN6_VIBAN</name>
<dbReference type="Proteomes" id="UP000722957">
    <property type="component" value="Unassembled WGS sequence"/>
</dbReference>
<dbReference type="InterPro" id="IPR027359">
    <property type="entry name" value="Volt_channel_dom_sf"/>
</dbReference>
<dbReference type="GeneID" id="83860111"/>
<dbReference type="PANTHER" id="PTHR11537">
    <property type="entry name" value="VOLTAGE-GATED POTASSIUM CHANNEL"/>
    <property type="match status" value="1"/>
</dbReference>
<dbReference type="PANTHER" id="PTHR11537:SF254">
    <property type="entry name" value="POTASSIUM VOLTAGE-GATED CHANNEL PROTEIN SHAB"/>
    <property type="match status" value="1"/>
</dbReference>
<accession>A0A1Y0NXN6</accession>
<gene>
    <name evidence="10" type="ORF">EAY07_14620</name>
</gene>
<dbReference type="GO" id="GO:0008076">
    <property type="term" value="C:voltage-gated potassium channel complex"/>
    <property type="evidence" value="ECO:0007669"/>
    <property type="project" value="InterPro"/>
</dbReference>
<reference evidence="10 11" key="1">
    <citation type="journal article" date="2021" name="PeerJ">
        <title>Analysis of 44 Vibrio anguillarum genomes reveals high genetic diversity.</title>
        <authorList>
            <person name="Hansen M.J."/>
            <person name="Dalsgaard I."/>
        </authorList>
    </citation>
    <scope>NUCLEOTIDE SEQUENCE [LARGE SCALE GENOMIC DNA]</scope>
    <source>
        <strain evidence="10 11">17-16730-2A</strain>
    </source>
</reference>
<dbReference type="Gene3D" id="1.10.287.70">
    <property type="match status" value="1"/>
</dbReference>
<evidence type="ECO:0000256" key="4">
    <source>
        <dbReference type="ARBA" id="ARBA00022989"/>
    </source>
</evidence>
<keyword evidence="4 8" id="KW-1133">Transmembrane helix</keyword>
<dbReference type="Gene3D" id="1.20.120.350">
    <property type="entry name" value="Voltage-gated potassium channels. Chain C"/>
    <property type="match status" value="1"/>
</dbReference>
<feature type="transmembrane region" description="Helical" evidence="8">
    <location>
        <begin position="119"/>
        <end position="140"/>
    </location>
</feature>
<feature type="domain" description="Potassium channel" evidence="9">
    <location>
        <begin position="128"/>
        <end position="205"/>
    </location>
</feature>
<dbReference type="GO" id="GO:0001508">
    <property type="term" value="P:action potential"/>
    <property type="evidence" value="ECO:0007669"/>
    <property type="project" value="TreeGrafter"/>
</dbReference>
<dbReference type="Pfam" id="PF07885">
    <property type="entry name" value="Ion_trans_2"/>
    <property type="match status" value="1"/>
</dbReference>
<dbReference type="InterPro" id="IPR028325">
    <property type="entry name" value="VG_K_chnl"/>
</dbReference>
<dbReference type="InterPro" id="IPR013099">
    <property type="entry name" value="K_chnl_dom"/>
</dbReference>
<dbReference type="RefSeq" id="WP_013856721.1">
    <property type="nucleotide sequence ID" value="NZ_AJYT02000142.1"/>
</dbReference>
<evidence type="ECO:0000256" key="7">
    <source>
        <dbReference type="ARBA" id="ARBA00023303"/>
    </source>
</evidence>
<feature type="transmembrane region" description="Helical" evidence="8">
    <location>
        <begin position="50"/>
        <end position="69"/>
    </location>
</feature>
<dbReference type="FunFam" id="1.10.287.70:FF:000226">
    <property type="entry name" value="pH-gated potassium channel KcsA"/>
    <property type="match status" value="1"/>
</dbReference>
<keyword evidence="5" id="KW-0406">Ion transport</keyword>
<feature type="transmembrane region" description="Helical" evidence="8">
    <location>
        <begin position="181"/>
        <end position="205"/>
    </location>
</feature>
<feature type="transmembrane region" description="Helical" evidence="8">
    <location>
        <begin position="155"/>
        <end position="174"/>
    </location>
</feature>
<keyword evidence="7 10" id="KW-0407">Ion channel</keyword>
<keyword evidence="3 8" id="KW-0812">Transmembrane</keyword>
<dbReference type="AlphaFoldDB" id="A0A1Y0NXN6"/>